<protein>
    <submittedName>
        <fullName evidence="1">Uncharacterized protein</fullName>
    </submittedName>
</protein>
<organism evidence="1 2">
    <name type="scientific">Allacma fusca</name>
    <dbReference type="NCBI Taxonomy" id="39272"/>
    <lineage>
        <taxon>Eukaryota</taxon>
        <taxon>Metazoa</taxon>
        <taxon>Ecdysozoa</taxon>
        <taxon>Arthropoda</taxon>
        <taxon>Hexapoda</taxon>
        <taxon>Collembola</taxon>
        <taxon>Symphypleona</taxon>
        <taxon>Sminthuridae</taxon>
        <taxon>Allacma</taxon>
    </lineage>
</organism>
<evidence type="ECO:0000313" key="1">
    <source>
        <dbReference type="EMBL" id="CAG7734792.1"/>
    </source>
</evidence>
<evidence type="ECO:0000313" key="2">
    <source>
        <dbReference type="Proteomes" id="UP000708208"/>
    </source>
</evidence>
<dbReference type="Proteomes" id="UP000708208">
    <property type="component" value="Unassembled WGS sequence"/>
</dbReference>
<proteinExistence type="predicted"/>
<sequence length="50" mass="6105">LPPIREFRFNIQTLNLRTRELCQIQDFLIMKHEREEKGGRCVQLLYIEES</sequence>
<comment type="caution">
    <text evidence="1">The sequence shown here is derived from an EMBL/GenBank/DDBJ whole genome shotgun (WGS) entry which is preliminary data.</text>
</comment>
<accession>A0A8J2PF57</accession>
<feature type="non-terminal residue" evidence="1">
    <location>
        <position position="1"/>
    </location>
</feature>
<gene>
    <name evidence="1" type="ORF">AFUS01_LOCUS23162</name>
</gene>
<dbReference type="AlphaFoldDB" id="A0A8J2PF57"/>
<name>A0A8J2PF57_9HEXA</name>
<reference evidence="1" key="1">
    <citation type="submission" date="2021-06" db="EMBL/GenBank/DDBJ databases">
        <authorList>
            <person name="Hodson N. C."/>
            <person name="Mongue J. A."/>
            <person name="Jaron S. K."/>
        </authorList>
    </citation>
    <scope>NUCLEOTIDE SEQUENCE</scope>
</reference>
<dbReference type="EMBL" id="CAJVCH010276427">
    <property type="protein sequence ID" value="CAG7734792.1"/>
    <property type="molecule type" value="Genomic_DNA"/>
</dbReference>
<feature type="non-terminal residue" evidence="1">
    <location>
        <position position="50"/>
    </location>
</feature>
<keyword evidence="2" id="KW-1185">Reference proteome</keyword>